<evidence type="ECO:0000313" key="1">
    <source>
        <dbReference type="EMBL" id="EIW73962.1"/>
    </source>
</evidence>
<dbReference type="RefSeq" id="XP_007775853.1">
    <property type="nucleotide sequence ID" value="XM_007777663.1"/>
</dbReference>
<dbReference type="Proteomes" id="UP000053558">
    <property type="component" value="Unassembled WGS sequence"/>
</dbReference>
<name>R7SDY4_CONPW</name>
<dbReference type="AlphaFoldDB" id="R7SDY4"/>
<reference evidence="2" key="1">
    <citation type="journal article" date="2012" name="Science">
        <title>The Paleozoic origin of enzymatic lignin decomposition reconstructed from 31 fungal genomes.</title>
        <authorList>
            <person name="Floudas D."/>
            <person name="Binder M."/>
            <person name="Riley R."/>
            <person name="Barry K."/>
            <person name="Blanchette R.A."/>
            <person name="Henrissat B."/>
            <person name="Martinez A.T."/>
            <person name="Otillar R."/>
            <person name="Spatafora J.W."/>
            <person name="Yadav J.S."/>
            <person name="Aerts A."/>
            <person name="Benoit I."/>
            <person name="Boyd A."/>
            <person name="Carlson A."/>
            <person name="Copeland A."/>
            <person name="Coutinho P.M."/>
            <person name="de Vries R.P."/>
            <person name="Ferreira P."/>
            <person name="Findley K."/>
            <person name="Foster B."/>
            <person name="Gaskell J."/>
            <person name="Glotzer D."/>
            <person name="Gorecki P."/>
            <person name="Heitman J."/>
            <person name="Hesse C."/>
            <person name="Hori C."/>
            <person name="Igarashi K."/>
            <person name="Jurgens J.A."/>
            <person name="Kallen N."/>
            <person name="Kersten P."/>
            <person name="Kohler A."/>
            <person name="Kuees U."/>
            <person name="Kumar T.K.A."/>
            <person name="Kuo A."/>
            <person name="LaButti K."/>
            <person name="Larrondo L.F."/>
            <person name="Lindquist E."/>
            <person name="Ling A."/>
            <person name="Lombard V."/>
            <person name="Lucas S."/>
            <person name="Lundell T."/>
            <person name="Martin R."/>
            <person name="McLaughlin D.J."/>
            <person name="Morgenstern I."/>
            <person name="Morin E."/>
            <person name="Murat C."/>
            <person name="Nagy L.G."/>
            <person name="Nolan M."/>
            <person name="Ohm R.A."/>
            <person name="Patyshakuliyeva A."/>
            <person name="Rokas A."/>
            <person name="Ruiz-Duenas F.J."/>
            <person name="Sabat G."/>
            <person name="Salamov A."/>
            <person name="Samejima M."/>
            <person name="Schmutz J."/>
            <person name="Slot J.C."/>
            <person name="St John F."/>
            <person name="Stenlid J."/>
            <person name="Sun H."/>
            <person name="Sun S."/>
            <person name="Syed K."/>
            <person name="Tsang A."/>
            <person name="Wiebenga A."/>
            <person name="Young D."/>
            <person name="Pisabarro A."/>
            <person name="Eastwood D.C."/>
            <person name="Martin F."/>
            <person name="Cullen D."/>
            <person name="Grigoriev I.V."/>
            <person name="Hibbett D.S."/>
        </authorList>
    </citation>
    <scope>NUCLEOTIDE SEQUENCE [LARGE SCALE GENOMIC DNA]</scope>
    <source>
        <strain evidence="2">RWD-64-598 SS2</strain>
    </source>
</reference>
<evidence type="ECO:0000313" key="2">
    <source>
        <dbReference type="Proteomes" id="UP000053558"/>
    </source>
</evidence>
<proteinExistence type="predicted"/>
<protein>
    <submittedName>
        <fullName evidence="1">Uncharacterized protein</fullName>
    </submittedName>
</protein>
<sequence length="69" mass="7995">MYMVRPSFNSTGSKHVEVLHVDSLVRAAHLLPFFGEQLVPKEMTCHQSLDSFELFYVNRYADHHAFEIA</sequence>
<dbReference type="EMBL" id="JH711597">
    <property type="protein sequence ID" value="EIW73962.1"/>
    <property type="molecule type" value="Genomic_DNA"/>
</dbReference>
<keyword evidence="2" id="KW-1185">Reference proteome</keyword>
<gene>
    <name evidence="1" type="ORF">CONPUDRAFT_68148</name>
</gene>
<accession>R7SDY4</accession>
<organism evidence="1 2">
    <name type="scientific">Coniophora puteana (strain RWD-64-598)</name>
    <name type="common">Brown rot fungus</name>
    <dbReference type="NCBI Taxonomy" id="741705"/>
    <lineage>
        <taxon>Eukaryota</taxon>
        <taxon>Fungi</taxon>
        <taxon>Dikarya</taxon>
        <taxon>Basidiomycota</taxon>
        <taxon>Agaricomycotina</taxon>
        <taxon>Agaricomycetes</taxon>
        <taxon>Agaricomycetidae</taxon>
        <taxon>Boletales</taxon>
        <taxon>Coniophorineae</taxon>
        <taxon>Coniophoraceae</taxon>
        <taxon>Coniophora</taxon>
    </lineage>
</organism>
<dbReference type="GeneID" id="19208619"/>
<dbReference type="KEGG" id="cput:CONPUDRAFT_68148"/>